<dbReference type="Gene3D" id="3.40.1350.10">
    <property type="match status" value="1"/>
</dbReference>
<evidence type="ECO:0000259" key="4">
    <source>
        <dbReference type="SMART" id="SM00990"/>
    </source>
</evidence>
<evidence type="ECO:0000313" key="5">
    <source>
        <dbReference type="EMBL" id="ADV45492.1"/>
    </source>
</evidence>
<dbReference type="GO" id="GO:0004518">
    <property type="term" value="F:nuclease activity"/>
    <property type="evidence" value="ECO:0007669"/>
    <property type="project" value="UniProtKB-KW"/>
</dbReference>
<dbReference type="HOGENOM" id="CLU_164611_0_0_7"/>
<reference evidence="6" key="2">
    <citation type="submission" date="2011-01" db="EMBL/GenBank/DDBJ databases">
        <title>The complete genome of Nitratifractor salsuginis DSM 16511.</title>
        <authorList>
            <consortium name="US DOE Joint Genome Institute (JGI-PGF)"/>
            <person name="Lucas S."/>
            <person name="Copeland A."/>
            <person name="Lapidus A."/>
            <person name="Bruce D."/>
            <person name="Goodwin L."/>
            <person name="Pitluck S."/>
            <person name="Kyrpides N."/>
            <person name="Mavromatis K."/>
            <person name="Ivanova N."/>
            <person name="Mikhailova N."/>
            <person name="Zeytun A."/>
            <person name="Detter J.C."/>
            <person name="Tapia R."/>
            <person name="Han C."/>
            <person name="Land M."/>
            <person name="Hauser L."/>
            <person name="Markowitz V."/>
            <person name="Cheng J.-F."/>
            <person name="Hugenholtz P."/>
            <person name="Woyke T."/>
            <person name="Wu D."/>
            <person name="Tindall B."/>
            <person name="Schuetze A."/>
            <person name="Brambilla E."/>
            <person name="Klenk H.-P."/>
            <person name="Eisen J.A."/>
        </authorList>
    </citation>
    <scope>NUCLEOTIDE SEQUENCE [LARGE SCALE GENOMIC DNA]</scope>
    <source>
        <strain evidence="6">DSM 16511 / JCM 12458 / E9I37-1</strain>
    </source>
</reference>
<dbReference type="AlphaFoldDB" id="E6WZ42"/>
<dbReference type="SUPFAM" id="SSF52980">
    <property type="entry name" value="Restriction endonuclease-like"/>
    <property type="match status" value="1"/>
</dbReference>
<dbReference type="InterPro" id="IPR011856">
    <property type="entry name" value="tRNA_endonuc-like_dom_sf"/>
</dbReference>
<evidence type="ECO:0000256" key="1">
    <source>
        <dbReference type="ARBA" id="ARBA00001946"/>
    </source>
</evidence>
<dbReference type="GO" id="GO:0003676">
    <property type="term" value="F:nucleic acid binding"/>
    <property type="evidence" value="ECO:0007669"/>
    <property type="project" value="InterPro"/>
</dbReference>
<keyword evidence="2" id="KW-0540">Nuclease</keyword>
<accession>E6WZ42</accession>
<dbReference type="RefSeq" id="WP_013553189.1">
    <property type="nucleotide sequence ID" value="NC_014935.1"/>
</dbReference>
<dbReference type="GO" id="GO:0016788">
    <property type="term" value="F:hydrolase activity, acting on ester bonds"/>
    <property type="evidence" value="ECO:0007669"/>
    <property type="project" value="InterPro"/>
</dbReference>
<proteinExistence type="predicted"/>
<keyword evidence="6" id="KW-1185">Reference proteome</keyword>
<dbReference type="InterPro" id="IPR011335">
    <property type="entry name" value="Restrct_endonuc-II-like"/>
</dbReference>
<evidence type="ECO:0000313" key="6">
    <source>
        <dbReference type="Proteomes" id="UP000008633"/>
    </source>
</evidence>
<dbReference type="KEGG" id="nsa:Nitsa_0220"/>
<dbReference type="Proteomes" id="UP000008633">
    <property type="component" value="Chromosome"/>
</dbReference>
<dbReference type="InterPro" id="IPR014883">
    <property type="entry name" value="VRR_NUC"/>
</dbReference>
<name>E6WZ42_NITSE</name>
<dbReference type="Pfam" id="PF08774">
    <property type="entry name" value="VRR_NUC"/>
    <property type="match status" value="1"/>
</dbReference>
<dbReference type="eggNOG" id="COG1591">
    <property type="taxonomic scope" value="Bacteria"/>
</dbReference>
<keyword evidence="3" id="KW-0378">Hydrolase</keyword>
<dbReference type="OrthoDB" id="1682640at2"/>
<evidence type="ECO:0000256" key="3">
    <source>
        <dbReference type="ARBA" id="ARBA00022801"/>
    </source>
</evidence>
<reference evidence="5 6" key="1">
    <citation type="journal article" date="2011" name="Stand. Genomic Sci.">
        <title>Complete genome sequence of Nitratifractor salsuginis type strain (E9I37-1).</title>
        <authorList>
            <person name="Anderson I."/>
            <person name="Sikorski J."/>
            <person name="Zeytun A."/>
            <person name="Nolan M."/>
            <person name="Lapidus A."/>
            <person name="Lucas S."/>
            <person name="Hammon N."/>
            <person name="Deshpande S."/>
            <person name="Cheng J.F."/>
            <person name="Tapia R."/>
            <person name="Han C."/>
            <person name="Goodwin L."/>
            <person name="Pitluck S."/>
            <person name="Liolios K."/>
            <person name="Pagani I."/>
            <person name="Ivanova N."/>
            <person name="Huntemann M."/>
            <person name="Mavromatis K."/>
            <person name="Ovchinikova G."/>
            <person name="Pati A."/>
            <person name="Chen A."/>
            <person name="Palaniappan K."/>
            <person name="Land M."/>
            <person name="Hauser L."/>
            <person name="Brambilla E.M."/>
            <person name="Ngatchou-Djao O.D."/>
            <person name="Rohde M."/>
            <person name="Tindall B.J."/>
            <person name="Goker M."/>
            <person name="Detter J.C."/>
            <person name="Woyke T."/>
            <person name="Bristow J."/>
            <person name="Eisen J.A."/>
            <person name="Markowitz V."/>
            <person name="Hugenholtz P."/>
            <person name="Klenk H.P."/>
            <person name="Kyrpides N.C."/>
        </authorList>
    </citation>
    <scope>NUCLEOTIDE SEQUENCE [LARGE SCALE GENOMIC DNA]</scope>
    <source>
        <strain evidence="6">DSM 16511 / JCM 12458 / E9I37-1</strain>
    </source>
</reference>
<evidence type="ECO:0000256" key="2">
    <source>
        <dbReference type="ARBA" id="ARBA00022722"/>
    </source>
</evidence>
<sequence length="92" mass="10007">MTEQKIQKRILRFLKDIGAYPAKIVTGNRAGIPDILACVNGRFVAIEVKVPGKEATKLQDLHLQRIKEAGGVAFVAHGADEVREALMKAGLI</sequence>
<comment type="cofactor">
    <cofactor evidence="1">
        <name>Mg(2+)</name>
        <dbReference type="ChEBI" id="CHEBI:18420"/>
    </cofactor>
</comment>
<organism evidence="5 6">
    <name type="scientific">Nitratifractor salsuginis (strain DSM 16511 / JCM 12458 / E9I37-1)</name>
    <dbReference type="NCBI Taxonomy" id="749222"/>
    <lineage>
        <taxon>Bacteria</taxon>
        <taxon>Pseudomonadati</taxon>
        <taxon>Campylobacterota</taxon>
        <taxon>Epsilonproteobacteria</taxon>
        <taxon>Campylobacterales</taxon>
        <taxon>Sulfurovaceae</taxon>
        <taxon>Nitratifractor</taxon>
    </lineage>
</organism>
<protein>
    <submittedName>
        <fullName evidence="5">VRR-NUC domain-containing protein</fullName>
    </submittedName>
</protein>
<dbReference type="EMBL" id="CP002452">
    <property type="protein sequence ID" value="ADV45492.1"/>
    <property type="molecule type" value="Genomic_DNA"/>
</dbReference>
<feature type="domain" description="VRR-NUC" evidence="4">
    <location>
        <begin position="1"/>
        <end position="80"/>
    </location>
</feature>
<dbReference type="STRING" id="749222.Nitsa_0220"/>
<dbReference type="SMART" id="SM00990">
    <property type="entry name" value="VRR_NUC"/>
    <property type="match status" value="1"/>
</dbReference>
<gene>
    <name evidence="5" type="ordered locus">Nitsa_0220</name>
</gene>